<evidence type="ECO:0000313" key="1">
    <source>
        <dbReference type="EMBL" id="WDE05181.1"/>
    </source>
</evidence>
<evidence type="ECO:0000313" key="2">
    <source>
        <dbReference type="Proteomes" id="UP000032352"/>
    </source>
</evidence>
<dbReference type="RefSeq" id="WP_152647212.1">
    <property type="nucleotide sequence ID" value="NZ_CP059733.1"/>
</dbReference>
<proteinExistence type="predicted"/>
<protein>
    <submittedName>
        <fullName evidence="1">Uncharacterized protein</fullName>
    </submittedName>
</protein>
<reference evidence="1 2" key="1">
    <citation type="journal article" date="2015" name="Genome Announc.">
        <title>Draft Genome Sequences of Marine Isolates of Thalassomonas viridans and Thalassomonas actiniarum.</title>
        <authorList>
            <person name="Olonade I."/>
            <person name="van Zyl L.J."/>
            <person name="Trindade M."/>
        </authorList>
    </citation>
    <scope>NUCLEOTIDE SEQUENCE [LARGE SCALE GENOMIC DNA]</scope>
    <source>
        <strain evidence="1 2">XOM25</strain>
    </source>
</reference>
<accession>A0AAE9Z1P2</accession>
<gene>
    <name evidence="1" type="ORF">SG34_028460</name>
</gene>
<name>A0AAE9Z1P2_9GAMM</name>
<dbReference type="AlphaFoldDB" id="A0AAE9Z1P2"/>
<keyword evidence="2" id="KW-1185">Reference proteome</keyword>
<sequence length="338" mass="36436">MMKLLQQLSLTGTREHAAAGSLTAAGSKKAALNPVNGQAVDTTAADKSQLAKVDTGRFQMWSAIGQLQYKHSQAQGAERSLTQVYRGLLTVAQTSKTNVRHPQQTADQVRQLEARVSHNLNGALQPKLLNANGEQKTYQLGNIDLLTPKAAETVNLVIPAAGKSVSFLLPAYGQPKDMLDNINRALSPLKISASATPEQKLVFNLPAEQQRMLEEPVLFSGEGIRIPAGNPVPVKLLPQGSDLSELAKIIENDQPDEILSAVKQLKAKTKNTIAQVRHFIGQIHQDAEMSLPDIDIGSVQQQLGQTLRQGDFGSRLTALLAQANVSRDTTVALLKNKG</sequence>
<dbReference type="Proteomes" id="UP000032352">
    <property type="component" value="Chromosome"/>
</dbReference>
<organism evidence="1 2">
    <name type="scientific">Thalassomonas viridans</name>
    <dbReference type="NCBI Taxonomy" id="137584"/>
    <lineage>
        <taxon>Bacteria</taxon>
        <taxon>Pseudomonadati</taxon>
        <taxon>Pseudomonadota</taxon>
        <taxon>Gammaproteobacteria</taxon>
        <taxon>Alteromonadales</taxon>
        <taxon>Colwelliaceae</taxon>
        <taxon>Thalassomonas</taxon>
    </lineage>
</organism>
<dbReference type="KEGG" id="tvd:SG34_028460"/>
<reference evidence="1 2" key="2">
    <citation type="journal article" date="2022" name="Mar. Drugs">
        <title>Bioassay-Guided Fractionation Leads to the Detection of Cholic Acid Generated by the Rare Thalassomonas sp.</title>
        <authorList>
            <person name="Pheiffer F."/>
            <person name="Schneider Y.K."/>
            <person name="Hansen E.H."/>
            <person name="Andersen J.H."/>
            <person name="Isaksson J."/>
            <person name="Busche T."/>
            <person name="R C."/>
            <person name="Kalinowski J."/>
            <person name="Zyl L.V."/>
            <person name="Trindade M."/>
        </authorList>
    </citation>
    <scope>NUCLEOTIDE SEQUENCE [LARGE SCALE GENOMIC DNA]</scope>
    <source>
        <strain evidence="1 2">XOM25</strain>
    </source>
</reference>
<dbReference type="EMBL" id="CP059733">
    <property type="protein sequence ID" value="WDE05181.1"/>
    <property type="molecule type" value="Genomic_DNA"/>
</dbReference>